<dbReference type="PANTHER" id="PTHR43736:SF1">
    <property type="entry name" value="DIHYDRONEOPTERIN TRIPHOSPHATE DIPHOSPHATASE"/>
    <property type="match status" value="1"/>
</dbReference>
<dbReference type="PANTHER" id="PTHR43736">
    <property type="entry name" value="ADP-RIBOSE PYROPHOSPHATASE"/>
    <property type="match status" value="1"/>
</dbReference>
<dbReference type="InterPro" id="IPR015797">
    <property type="entry name" value="NUDIX_hydrolase-like_dom_sf"/>
</dbReference>
<evidence type="ECO:0000256" key="2">
    <source>
        <dbReference type="ARBA" id="ARBA00022801"/>
    </source>
</evidence>
<dbReference type="Pfam" id="PF00293">
    <property type="entry name" value="NUDIX"/>
    <property type="match status" value="1"/>
</dbReference>
<dbReference type="InterPro" id="IPR020084">
    <property type="entry name" value="NUDIX_hydrolase_CS"/>
</dbReference>
<protein>
    <submittedName>
        <fullName evidence="5">ADP-ribose pyrophosphatase</fullName>
    </submittedName>
</protein>
<dbReference type="InterPro" id="IPR000086">
    <property type="entry name" value="NUDIX_hydrolase_dom"/>
</dbReference>
<dbReference type="AlphaFoldDB" id="K9WMU9"/>
<name>K9WMU9_9CYAN</name>
<organism evidence="5 6">
    <name type="scientific">Allocoleopsis franciscana PCC 7113</name>
    <dbReference type="NCBI Taxonomy" id="1173027"/>
    <lineage>
        <taxon>Bacteria</taxon>
        <taxon>Bacillati</taxon>
        <taxon>Cyanobacteriota</taxon>
        <taxon>Cyanophyceae</taxon>
        <taxon>Coleofasciculales</taxon>
        <taxon>Coleofasciculaceae</taxon>
        <taxon>Allocoleopsis</taxon>
        <taxon>Allocoleopsis franciscana</taxon>
    </lineage>
</organism>
<gene>
    <name evidence="5" type="ORF">Mic7113_5437</name>
</gene>
<evidence type="ECO:0000259" key="4">
    <source>
        <dbReference type="PROSITE" id="PS51462"/>
    </source>
</evidence>
<dbReference type="PRINTS" id="PR00502">
    <property type="entry name" value="NUDIXFAMILY"/>
</dbReference>
<evidence type="ECO:0000313" key="5">
    <source>
        <dbReference type="EMBL" id="AFZ21074.1"/>
    </source>
</evidence>
<dbReference type="eggNOG" id="COG1051">
    <property type="taxonomic scope" value="Bacteria"/>
</dbReference>
<accession>K9WMU9</accession>
<dbReference type="Gene3D" id="3.90.79.10">
    <property type="entry name" value="Nucleoside Triphosphate Pyrophosphohydrolase"/>
    <property type="match status" value="1"/>
</dbReference>
<sequence length="154" mass="17714">MRHAIDLLAQLVTYRNPVPTVDIIIELVDRPHRPIILIERKNPPLGWAIPGGFVDYGETVETAAVREAQEEIGLQVELIEQFHMYSDPNRDPRQHTLSVVFIATGTGEPQAADDAKNLGIFHAWDIPDQLCFDHNKILKDYWHYRHYGIRPRLS</sequence>
<dbReference type="PROSITE" id="PS51462">
    <property type="entry name" value="NUDIX"/>
    <property type="match status" value="1"/>
</dbReference>
<dbReference type="EMBL" id="CP003630">
    <property type="protein sequence ID" value="AFZ21074.1"/>
    <property type="molecule type" value="Genomic_DNA"/>
</dbReference>
<dbReference type="HOGENOM" id="CLU_037162_20_3_3"/>
<keyword evidence="6" id="KW-1185">Reference proteome</keyword>
<comment type="similarity">
    <text evidence="1 3">Belongs to the Nudix hydrolase family.</text>
</comment>
<reference evidence="5 6" key="1">
    <citation type="submission" date="2012-06" db="EMBL/GenBank/DDBJ databases">
        <title>Finished chromosome of genome of Microcoleus sp. PCC 7113.</title>
        <authorList>
            <consortium name="US DOE Joint Genome Institute"/>
            <person name="Gugger M."/>
            <person name="Coursin T."/>
            <person name="Rippka R."/>
            <person name="Tandeau De Marsac N."/>
            <person name="Huntemann M."/>
            <person name="Wei C.-L."/>
            <person name="Han J."/>
            <person name="Detter J.C."/>
            <person name="Han C."/>
            <person name="Tapia R."/>
            <person name="Chen A."/>
            <person name="Kyrpides N."/>
            <person name="Mavromatis K."/>
            <person name="Markowitz V."/>
            <person name="Szeto E."/>
            <person name="Ivanova N."/>
            <person name="Pagani I."/>
            <person name="Pati A."/>
            <person name="Goodwin L."/>
            <person name="Nordberg H.P."/>
            <person name="Cantor M.N."/>
            <person name="Hua S.X."/>
            <person name="Woyke T."/>
            <person name="Kerfeld C.A."/>
        </authorList>
    </citation>
    <scope>NUCLEOTIDE SEQUENCE [LARGE SCALE GENOMIC DNA]</scope>
    <source>
        <strain evidence="5 6">PCC 7113</strain>
    </source>
</reference>
<dbReference type="GO" id="GO:0016787">
    <property type="term" value="F:hydrolase activity"/>
    <property type="evidence" value="ECO:0007669"/>
    <property type="project" value="UniProtKB-KW"/>
</dbReference>
<evidence type="ECO:0000256" key="3">
    <source>
        <dbReference type="RuleBase" id="RU003476"/>
    </source>
</evidence>
<dbReference type="SUPFAM" id="SSF55811">
    <property type="entry name" value="Nudix"/>
    <property type="match status" value="1"/>
</dbReference>
<dbReference type="KEGG" id="mic:Mic7113_5437"/>
<feature type="domain" description="Nudix hydrolase" evidence="4">
    <location>
        <begin position="14"/>
        <end position="144"/>
    </location>
</feature>
<proteinExistence type="inferred from homology"/>
<evidence type="ECO:0000256" key="1">
    <source>
        <dbReference type="ARBA" id="ARBA00005582"/>
    </source>
</evidence>
<dbReference type="STRING" id="1173027.Mic7113_5437"/>
<evidence type="ECO:0000313" key="6">
    <source>
        <dbReference type="Proteomes" id="UP000010471"/>
    </source>
</evidence>
<dbReference type="PROSITE" id="PS00893">
    <property type="entry name" value="NUDIX_BOX"/>
    <property type="match status" value="1"/>
</dbReference>
<dbReference type="InterPro" id="IPR020476">
    <property type="entry name" value="Nudix_hydrolase"/>
</dbReference>
<dbReference type="Proteomes" id="UP000010471">
    <property type="component" value="Chromosome"/>
</dbReference>
<dbReference type="PATRIC" id="fig|1173027.3.peg.6023"/>
<keyword evidence="2 3" id="KW-0378">Hydrolase</keyword>
<dbReference type="CDD" id="cd18873">
    <property type="entry name" value="NUDIX_NadM_like"/>
    <property type="match status" value="1"/>
</dbReference>